<gene>
    <name evidence="3" type="ORF">BG006_000060</name>
</gene>
<dbReference type="InterPro" id="IPR026705">
    <property type="entry name" value="Hid-1/Ecm30"/>
</dbReference>
<dbReference type="PANTHER" id="PTHR21575">
    <property type="entry name" value="PROTEIN HID1"/>
    <property type="match status" value="1"/>
</dbReference>
<evidence type="ECO:0000256" key="1">
    <source>
        <dbReference type="SAM" id="Coils"/>
    </source>
</evidence>
<feature type="coiled-coil region" evidence="1">
    <location>
        <begin position="425"/>
        <end position="452"/>
    </location>
</feature>
<feature type="coiled-coil region" evidence="1">
    <location>
        <begin position="576"/>
        <end position="610"/>
    </location>
</feature>
<feature type="region of interest" description="Disordered" evidence="2">
    <location>
        <begin position="1393"/>
        <end position="1594"/>
    </location>
</feature>
<name>A0A9P5VR02_9FUNG</name>
<dbReference type="GO" id="GO:0016020">
    <property type="term" value="C:membrane"/>
    <property type="evidence" value="ECO:0007669"/>
    <property type="project" value="TreeGrafter"/>
</dbReference>
<comment type="caution">
    <text evidence="3">The sequence shown here is derived from an EMBL/GenBank/DDBJ whole genome shotgun (WGS) entry which is preliminary data.</text>
</comment>
<accession>A0A9P5VR02</accession>
<feature type="compositionally biased region" description="Basic and acidic residues" evidence="2">
    <location>
        <begin position="1422"/>
        <end position="1433"/>
    </location>
</feature>
<feature type="region of interest" description="Disordered" evidence="2">
    <location>
        <begin position="1744"/>
        <end position="1786"/>
    </location>
</feature>
<feature type="region of interest" description="Disordered" evidence="2">
    <location>
        <begin position="169"/>
        <end position="194"/>
    </location>
</feature>
<feature type="compositionally biased region" description="Low complexity" evidence="2">
    <location>
        <begin position="727"/>
        <end position="746"/>
    </location>
</feature>
<feature type="coiled-coil region" evidence="1">
    <location>
        <begin position="198"/>
        <end position="239"/>
    </location>
</feature>
<feature type="compositionally biased region" description="Basic and acidic residues" evidence="2">
    <location>
        <begin position="41"/>
        <end position="67"/>
    </location>
</feature>
<sequence>MYIAKEQLAAKRSSSMNPKAASFTPTLPKPSVSDSSLTDNKASDTFDRAPSKKQTKDTRHPSIDSKDTIINGLGISSPLALASSYQDSASFSANTYIGSPLYSSLAAMSTASPMLPSSTTPSAAPSAVDFDPEEFRINLMRQIADKLETDLDRHFSHIVSAASLSLPLSPDATHGNGSENSHSSTSAAKDPEEALSTITQLKKVLRHITAELERIKGKNQELRDENHKLELQRLEACHQVSRLQGFDLNNQFLLARVKELESSSGVGSPMEGDLGRADYSDTVSTSSRHNGEHFGSLQHVQQLMREVSSLTSERDALKIRAWELEKKPFTQQQVRSVHYVDLENERNRLLEELGAKTVATEELWNKNEALMVRAKEYEKRVWELESQCATLEAECSSLPLLQADLAEMEARAVAADALVTKLQDMEGQLVLVKSLQNRVQELETTNAELDHSNWDLSERLNIANNQHALLTKEFESFRSKDKDDRRSDFYATQYRELKALLQEQAKTNSNYKDEFDRISSEYEKVKIRLPQLEGQAKQVALLRSKTLQLEKQIKTMEQLEPRLEEMQQLHERNLFLEGELGELELLRAREMELENELEESKTRLTQLESNKGRMSSFSGLKQLTRARSGSVAQQQSPFVPSTLPAPAPGQANEDEKEKINVEPKVVTGPSPLRRGLSISSLDMVFSSTAGATREFPQASVAPTASNWPSGRSSMTMSMATNRMSTISNASSNSSSVISSTSTIQNSKLTPSEDPESFIEPEVLDVANIPSSANDYWEQFWVLPESAEDVFLLVGSQDIRRVRDEARENLECLLEKTLAHLFRLVESPQFLSPQAPASQVLNCVRILTRLFPFIFESDELMDWEECYFWTPRSVVISSKRMAGSTPPAPSVSTMARTNQDAITPIEASNNQATSSGGQKEEFLELEEKSVPSHGLRLIVALQNLLFTSGFTLPAALEPKSRVSFVIWETGIGSSKPIGTTKELDDNRAEILRLLLVLFSRSMYIAPAAITTTENRWIDAVVTSTDRQATLAILCSLINSALKYNPSGWGLPYNHVMFSDQRDLLVMLSLQVVVVLLDYQVIDRPTSVHRPSVRVESAASQGVTSSSSSPSPTLQRSMSLEPGNKNQFRYYLSRLHREQDFQFLIDGIYRILSNPMTASSTYLPGSTKHVKYHHETLILCWKTLELNKRFRTYLLETNRVLDILVILLYFCMEYKQDSTHIGLLRMCAFMLQTLSKDKAFGRSLNKVFDGHASLPANIRIHNFHGTYGDYLICTVHHLIATTKRALRSLYPALISTLANVSPHLKNISSLASSRLMQLTTSFASPSFLLAEESNHGLLGSLLDTVCSILYYQASDNPHLIYAVVQYEPKIQTMATFTLQRGLSDIHSLRYHQEGNHPALSKQTDPRPRRTSQQRQQATQPKAGDSPHRLSVRRESNSTLDPLSLSDTASDSCITSLDTHPDERNGNTTSSRIGGPVLTRPVSSDSIMASDGGGHDGDVEDEGGPSTMRSSRTERTPHVLSEKARGKLPEGHQAPSFTRESSSEVDRHEIEFTGSRKEHMSATGSPKPSRRSSNSTLGSGLGGKSRQEQETTAKDVGQNGFIPTTEWVAGWMKTLRFEPLLVMLRHVLLELEQIQAMNDQQVLEYIRTNIAPTMQQVLPESGRPPIYTRRFVWSELLVWFQGLMWSQIYIGGGGRLGRQGLGAWHETGVRLFSIRTLPTASAAVTVSDNVASVAAAAMRVAGSTFASSSSSASGLLSSPATSRTSMSASRPERPRRPSTGLSNGSRSRS</sequence>
<feature type="compositionally biased region" description="Basic and acidic residues" evidence="2">
    <location>
        <begin position="1538"/>
        <end position="1557"/>
    </location>
</feature>
<dbReference type="Proteomes" id="UP000696485">
    <property type="component" value="Unassembled WGS sequence"/>
</dbReference>
<evidence type="ECO:0000313" key="4">
    <source>
        <dbReference type="Proteomes" id="UP000696485"/>
    </source>
</evidence>
<keyword evidence="4" id="KW-1185">Reference proteome</keyword>
<feature type="region of interest" description="Disordered" evidence="2">
    <location>
        <begin position="727"/>
        <end position="754"/>
    </location>
</feature>
<feature type="coiled-coil region" evidence="1">
    <location>
        <begin position="367"/>
        <end position="394"/>
    </location>
</feature>
<feature type="compositionally biased region" description="Low complexity" evidence="2">
    <location>
        <begin position="1095"/>
        <end position="1117"/>
    </location>
</feature>
<feature type="region of interest" description="Disordered" evidence="2">
    <location>
        <begin position="1"/>
        <end position="67"/>
    </location>
</feature>
<proteinExistence type="predicted"/>
<feature type="region of interest" description="Disordered" evidence="2">
    <location>
        <begin position="1091"/>
        <end position="1119"/>
    </location>
</feature>
<feature type="compositionally biased region" description="Low complexity" evidence="2">
    <location>
        <begin position="1744"/>
        <end position="1766"/>
    </location>
</feature>
<dbReference type="GO" id="GO:0005797">
    <property type="term" value="C:Golgi medial cisterna"/>
    <property type="evidence" value="ECO:0007669"/>
    <property type="project" value="TreeGrafter"/>
</dbReference>
<feature type="region of interest" description="Disordered" evidence="2">
    <location>
        <begin position="624"/>
        <end position="656"/>
    </location>
</feature>
<feature type="compositionally biased region" description="Polar residues" evidence="2">
    <location>
        <begin position="624"/>
        <end position="639"/>
    </location>
</feature>
<dbReference type="Pfam" id="PF12722">
    <property type="entry name" value="Hid1"/>
    <property type="match status" value="1"/>
</dbReference>
<organism evidence="3 4">
    <name type="scientific">Podila minutissima</name>
    <dbReference type="NCBI Taxonomy" id="64525"/>
    <lineage>
        <taxon>Eukaryota</taxon>
        <taxon>Fungi</taxon>
        <taxon>Fungi incertae sedis</taxon>
        <taxon>Mucoromycota</taxon>
        <taxon>Mortierellomycotina</taxon>
        <taxon>Mortierellomycetes</taxon>
        <taxon>Mortierellales</taxon>
        <taxon>Mortierellaceae</taxon>
        <taxon>Podila</taxon>
    </lineage>
</organism>
<reference evidence="3" key="1">
    <citation type="journal article" date="2020" name="Fungal Divers.">
        <title>Resolving the Mortierellaceae phylogeny through synthesis of multi-gene phylogenetics and phylogenomics.</title>
        <authorList>
            <person name="Vandepol N."/>
            <person name="Liber J."/>
            <person name="Desiro A."/>
            <person name="Na H."/>
            <person name="Kennedy M."/>
            <person name="Barry K."/>
            <person name="Grigoriev I.V."/>
            <person name="Miller A.N."/>
            <person name="O'Donnell K."/>
            <person name="Stajich J.E."/>
            <person name="Bonito G."/>
        </authorList>
    </citation>
    <scope>NUCLEOTIDE SEQUENCE</scope>
    <source>
        <strain evidence="3">NVP1</strain>
    </source>
</reference>
<feature type="compositionally biased region" description="Basic and acidic residues" evidence="2">
    <location>
        <begin position="1508"/>
        <end position="1527"/>
    </location>
</feature>
<feature type="compositionally biased region" description="Polar residues" evidence="2">
    <location>
        <begin position="175"/>
        <end position="187"/>
    </location>
</feature>
<keyword evidence="1" id="KW-0175">Coiled coil</keyword>
<evidence type="ECO:0000256" key="2">
    <source>
        <dbReference type="SAM" id="MobiDB-lite"/>
    </source>
</evidence>
<dbReference type="EMBL" id="JAAAUY010000010">
    <property type="protein sequence ID" value="KAF9338071.1"/>
    <property type="molecule type" value="Genomic_DNA"/>
</dbReference>
<evidence type="ECO:0000313" key="3">
    <source>
        <dbReference type="EMBL" id="KAF9338071.1"/>
    </source>
</evidence>
<dbReference type="PANTHER" id="PTHR21575:SF12">
    <property type="entry name" value="PROTEIN HID1"/>
    <property type="match status" value="1"/>
</dbReference>
<feature type="compositionally biased region" description="Polar residues" evidence="2">
    <location>
        <begin position="1776"/>
        <end position="1786"/>
    </location>
</feature>
<feature type="compositionally biased region" description="Low complexity" evidence="2">
    <location>
        <begin position="1408"/>
        <end position="1418"/>
    </location>
</feature>
<feature type="compositionally biased region" description="Polar residues" evidence="2">
    <location>
        <begin position="1434"/>
        <end position="1455"/>
    </location>
</feature>
<dbReference type="GO" id="GO:0000138">
    <property type="term" value="C:Golgi trans cisterna"/>
    <property type="evidence" value="ECO:0007669"/>
    <property type="project" value="TreeGrafter"/>
</dbReference>
<protein>
    <submittedName>
        <fullName evidence="3">Uncharacterized protein</fullName>
    </submittedName>
</protein>